<evidence type="ECO:0000313" key="4">
    <source>
        <dbReference type="Proteomes" id="UP000332933"/>
    </source>
</evidence>
<dbReference type="EMBL" id="VJMH01006401">
    <property type="protein sequence ID" value="KAF0689949.1"/>
    <property type="molecule type" value="Genomic_DNA"/>
</dbReference>
<reference evidence="2" key="2">
    <citation type="submission" date="2019-06" db="EMBL/GenBank/DDBJ databases">
        <title>Genomics analysis of Aphanomyces spp. identifies a new class of oomycete effector associated with host adaptation.</title>
        <authorList>
            <person name="Gaulin E."/>
        </authorList>
    </citation>
    <scope>NUCLEOTIDE SEQUENCE</scope>
    <source>
        <strain evidence="2">CBS 578.67</strain>
    </source>
</reference>
<keyword evidence="4" id="KW-1185">Reference proteome</keyword>
<keyword evidence="1" id="KW-0812">Transmembrane</keyword>
<keyword evidence="1" id="KW-0472">Membrane</keyword>
<keyword evidence="1" id="KW-1133">Transmembrane helix</keyword>
<dbReference type="EMBL" id="CAADRA010006422">
    <property type="protein sequence ID" value="VFT95377.1"/>
    <property type="molecule type" value="Genomic_DNA"/>
</dbReference>
<proteinExistence type="predicted"/>
<organism evidence="3 4">
    <name type="scientific">Aphanomyces stellatus</name>
    <dbReference type="NCBI Taxonomy" id="120398"/>
    <lineage>
        <taxon>Eukaryota</taxon>
        <taxon>Sar</taxon>
        <taxon>Stramenopiles</taxon>
        <taxon>Oomycota</taxon>
        <taxon>Saprolegniomycetes</taxon>
        <taxon>Saprolegniales</taxon>
        <taxon>Verrucalvaceae</taxon>
        <taxon>Aphanomyces</taxon>
    </lineage>
</organism>
<protein>
    <submittedName>
        <fullName evidence="3">Aste57867_18642 protein</fullName>
    </submittedName>
</protein>
<dbReference type="Proteomes" id="UP000332933">
    <property type="component" value="Unassembled WGS sequence"/>
</dbReference>
<name>A0A485LBI4_9STRA</name>
<gene>
    <name evidence="3" type="primary">Aste57867_18642</name>
    <name evidence="2" type="ORF">As57867_018580</name>
    <name evidence="3" type="ORF">ASTE57867_18642</name>
</gene>
<evidence type="ECO:0000256" key="1">
    <source>
        <dbReference type="SAM" id="Phobius"/>
    </source>
</evidence>
<evidence type="ECO:0000313" key="3">
    <source>
        <dbReference type="EMBL" id="VFT95377.1"/>
    </source>
</evidence>
<dbReference type="AlphaFoldDB" id="A0A485LBI4"/>
<evidence type="ECO:0000313" key="2">
    <source>
        <dbReference type="EMBL" id="KAF0689949.1"/>
    </source>
</evidence>
<feature type="transmembrane region" description="Helical" evidence="1">
    <location>
        <begin position="463"/>
        <end position="489"/>
    </location>
</feature>
<accession>A0A485LBI4</accession>
<reference evidence="3 4" key="1">
    <citation type="submission" date="2019-03" db="EMBL/GenBank/DDBJ databases">
        <authorList>
            <person name="Gaulin E."/>
            <person name="Dumas B."/>
        </authorList>
    </citation>
    <scope>NUCLEOTIDE SEQUENCE [LARGE SCALE GENOMIC DNA]</scope>
    <source>
        <strain evidence="3">CBS 568.67</strain>
    </source>
</reference>
<feature type="transmembrane region" description="Helical" evidence="1">
    <location>
        <begin position="554"/>
        <end position="581"/>
    </location>
</feature>
<sequence length="634" mass="71199">MGQPRVAPRLEEHTTLRCRPSVSSNANLLLRASPVSVLGQRLWWPKLNTSGVQSFLIDLVNTQLNSTFASLRLPKNYGMAFTPLYLQPTHARKTVLDNTAIESAIERLLVLSVDEITALPTQHCWDRDNGAVYLEPILRVVDEVKWETSMGSLYQATIISGLTPASEGLAWKASVAEMTVTSVDTETNYWRGQGITRFLCGHRTMDFIMEAIRSAGRRNFPQPRHHAIPLWPSDNGFYYGGNPLCGATQLPPAKASRDSFVAIGQWILLWRQSALRGDATSPSQGITRFLCGHRTMDFIMEAIRSAGRRNFPQRGCNSRLALTTRGLLWTLGNDKDACQPHRYLLTLSIDNLVVFRHISSRIGCCLLSIYRQCQCNAVECSIANGIELIQFINNDTWYLLRHPVVGNSSWAAFGWSMVYVWLQGNREGVAFEGDNGALTLTSKRYEFIPFPAQASDVPRTMGFYLWFITLYTSLTLTLVRCLCLVYGFVFRFECCGQSMVYFNRIVGCVWVGRPALFARGMSAAILLCSTHIELEFDLGLTWMVPQKRSWIDSMVIAVGLYHASVTCTINSLLFWLALVLFDVLFPTQMAVLATHTCEIVPYGYSCTVGSIQTGDGRRVCQALWTSFKMQNIFV</sequence>